<dbReference type="GO" id="GO:0009277">
    <property type="term" value="C:fungal-type cell wall"/>
    <property type="evidence" value="ECO:0007669"/>
    <property type="project" value="TreeGrafter"/>
</dbReference>
<dbReference type="PANTHER" id="PTHR20963">
    <property type="entry name" value="MULTIPLE INOSITOL POLYPHOSPHATE PHOSPHATASE-RELATED"/>
    <property type="match status" value="1"/>
</dbReference>
<dbReference type="InterPro" id="IPR029033">
    <property type="entry name" value="His_PPase_superfam"/>
</dbReference>
<evidence type="ECO:0000313" key="2">
    <source>
        <dbReference type="EMBL" id="KAF5380006.1"/>
    </source>
</evidence>
<keyword evidence="3" id="KW-1185">Reference proteome</keyword>
<comment type="caution">
    <text evidence="2">The sequence shown here is derived from an EMBL/GenBank/DDBJ whole genome shotgun (WGS) entry which is preliminary data.</text>
</comment>
<dbReference type="OrthoDB" id="6509975at2759"/>
<reference evidence="2 3" key="1">
    <citation type="journal article" date="2020" name="ISME J.">
        <title>Uncovering the hidden diversity of litter-decomposition mechanisms in mushroom-forming fungi.</title>
        <authorList>
            <person name="Floudas D."/>
            <person name="Bentzer J."/>
            <person name="Ahren D."/>
            <person name="Johansson T."/>
            <person name="Persson P."/>
            <person name="Tunlid A."/>
        </authorList>
    </citation>
    <scope>NUCLEOTIDE SEQUENCE [LARGE SCALE GENOMIC DNA]</scope>
    <source>
        <strain evidence="2 3">CBS 661.87</strain>
    </source>
</reference>
<evidence type="ECO:0000313" key="3">
    <source>
        <dbReference type="Proteomes" id="UP000565441"/>
    </source>
</evidence>
<protein>
    <submittedName>
        <fullName evidence="2">Uncharacterized protein</fullName>
    </submittedName>
</protein>
<accession>A0A8H5HB83</accession>
<name>A0A8H5HB83_9AGAR</name>
<dbReference type="PANTHER" id="PTHR20963:SF18">
    <property type="entry name" value="ACID PHOSPHATASE PHO11-RELATED"/>
    <property type="match status" value="1"/>
</dbReference>
<dbReference type="Gene3D" id="3.40.50.1240">
    <property type="entry name" value="Phosphoglycerate mutase-like"/>
    <property type="match status" value="1"/>
</dbReference>
<dbReference type="AlphaFoldDB" id="A0A8H5HB83"/>
<dbReference type="GO" id="GO:0003993">
    <property type="term" value="F:acid phosphatase activity"/>
    <property type="evidence" value="ECO:0007669"/>
    <property type="project" value="TreeGrafter"/>
</dbReference>
<dbReference type="Proteomes" id="UP000565441">
    <property type="component" value="Unassembled WGS sequence"/>
</dbReference>
<evidence type="ECO:0000256" key="1">
    <source>
        <dbReference type="SAM" id="MobiDB-lite"/>
    </source>
</evidence>
<dbReference type="EMBL" id="JAACJP010000014">
    <property type="protein sequence ID" value="KAF5380006.1"/>
    <property type="molecule type" value="Genomic_DNA"/>
</dbReference>
<proteinExistence type="predicted"/>
<gene>
    <name evidence="2" type="ORF">D9615_006256</name>
</gene>
<dbReference type="SUPFAM" id="SSF53254">
    <property type="entry name" value="Phosphoglycerate mutase-like"/>
    <property type="match status" value="1"/>
</dbReference>
<feature type="region of interest" description="Disordered" evidence="1">
    <location>
        <begin position="1"/>
        <end position="20"/>
    </location>
</feature>
<feature type="compositionally biased region" description="Polar residues" evidence="1">
    <location>
        <begin position="9"/>
        <end position="20"/>
    </location>
</feature>
<organism evidence="2 3">
    <name type="scientific">Tricholomella constricta</name>
    <dbReference type="NCBI Taxonomy" id="117010"/>
    <lineage>
        <taxon>Eukaryota</taxon>
        <taxon>Fungi</taxon>
        <taxon>Dikarya</taxon>
        <taxon>Basidiomycota</taxon>
        <taxon>Agaricomycotina</taxon>
        <taxon>Agaricomycetes</taxon>
        <taxon>Agaricomycetidae</taxon>
        <taxon>Agaricales</taxon>
        <taxon>Tricholomatineae</taxon>
        <taxon>Lyophyllaceae</taxon>
        <taxon>Tricholomella</taxon>
    </lineage>
</organism>
<sequence length="168" mass="17759">MGDPFAVGPNQTSNDGTFTPMSFTHDNNLPPVVAASLGLWNSSASPGVYPLSLTKPDPNRELRSSYLVAFRGYVALEGMSCTRVREKRWSSTSAIKDINGAPVPVPGCSSGPGSTCPLQRFLEYVMERGIASGDFVQTCGLQVIANATSVTSFLTTAPDPGDIEIVSL</sequence>